<protein>
    <recommendedName>
        <fullName evidence="3 14">Zona pellucida sperm-binding protein 3</fullName>
    </recommendedName>
</protein>
<evidence type="ECO:0000256" key="1">
    <source>
        <dbReference type="ARBA" id="ARBA00004498"/>
    </source>
</evidence>
<keyword evidence="4 14" id="KW-1003">Cell membrane</keyword>
<name>A0A2D0R9T2_ICTPU</name>
<keyword evidence="8" id="KW-0812">Transmembrane</keyword>
<sequence>MIQSVLLISLAVHAASVPRASYEDLNSDYFSRQKTADIQFSNQESPKIFPGRLFSNLENVSESESGGLVVKCEENNWRIVVKRQYFGPGLRLSSRSVRLGEDGAPGECTPLKDFITPTEMVISAGLQDCGSESRVSDNWLIYSNKLVFSHETHLTWNGVHVLKHPPTIVPIECRYKRKFRVSAEPLSPTWLPMTSTIEAVGLLHFSLDVIKGDVGSLHQSTVYQQGEPLLLEAAVHSPMHRPLRIYVDLCEASVDSDTLSWPSYEFISDHGCLIDSMFPYSSSKFYSRPKQNILRFSIQAFFFPQYQRKQVFISCHLRAAPIYSLPDSQNKACYFHGPSLSWHAVEGSSNVCLCCETATCKSGMKDPSSKYLDEQTRVVGPLQILPANVHWTGKLTIGT</sequence>
<keyword evidence="10" id="KW-1133">Transmembrane helix</keyword>
<dbReference type="GO" id="GO:0005886">
    <property type="term" value="C:plasma membrane"/>
    <property type="evidence" value="ECO:0007669"/>
    <property type="project" value="UniProtKB-SubCell"/>
</dbReference>
<evidence type="ECO:0000256" key="6">
    <source>
        <dbReference type="ARBA" id="ARBA00022530"/>
    </source>
</evidence>
<evidence type="ECO:0000313" key="16">
    <source>
        <dbReference type="Proteomes" id="UP000221080"/>
    </source>
</evidence>
<dbReference type="InterPro" id="IPR055355">
    <property type="entry name" value="ZP-C"/>
</dbReference>
<dbReference type="FunFam" id="2.60.40.4100:FF:000002">
    <property type="entry name" value="Zona pellucida sperm-binding protein 3"/>
    <property type="match status" value="1"/>
</dbReference>
<dbReference type="InterPro" id="IPR042235">
    <property type="entry name" value="ZP-C_dom"/>
</dbReference>
<dbReference type="KEGG" id="ipu:108267598"/>
<dbReference type="Proteomes" id="UP000221080">
    <property type="component" value="Chromosome 7"/>
</dbReference>
<dbReference type="GO" id="GO:0035803">
    <property type="term" value="P:egg coat formation"/>
    <property type="evidence" value="ECO:0007669"/>
    <property type="project" value="UniProtKB-UniRule"/>
</dbReference>
<evidence type="ECO:0000256" key="7">
    <source>
        <dbReference type="ARBA" id="ARBA00022685"/>
    </source>
</evidence>
<dbReference type="Gene3D" id="2.60.40.4100">
    <property type="entry name" value="Zona pellucida, ZP-C domain"/>
    <property type="match status" value="1"/>
</dbReference>
<reference evidence="16" key="1">
    <citation type="journal article" date="2016" name="Nat. Commun.">
        <title>The channel catfish genome sequence provides insights into the evolution of scale formation in teleosts.</title>
        <authorList>
            <person name="Liu Z."/>
            <person name="Liu S."/>
            <person name="Yao J."/>
            <person name="Bao L."/>
            <person name="Zhang J."/>
            <person name="Li Y."/>
            <person name="Jiang C."/>
            <person name="Sun L."/>
            <person name="Wang R."/>
            <person name="Zhang Y."/>
            <person name="Zhou T."/>
            <person name="Zeng Q."/>
            <person name="Fu Q."/>
            <person name="Gao S."/>
            <person name="Li N."/>
            <person name="Koren S."/>
            <person name="Jiang Y."/>
            <person name="Zimin A."/>
            <person name="Xu P."/>
            <person name="Phillippy A.M."/>
            <person name="Geng X."/>
            <person name="Song L."/>
            <person name="Sun F."/>
            <person name="Li C."/>
            <person name="Wang X."/>
            <person name="Chen A."/>
            <person name="Jin Y."/>
            <person name="Yuan Z."/>
            <person name="Yang Y."/>
            <person name="Tan S."/>
            <person name="Peatman E."/>
            <person name="Lu J."/>
            <person name="Qin Z."/>
            <person name="Dunham R."/>
            <person name="Li Z."/>
            <person name="Sonstegard T."/>
            <person name="Feng J."/>
            <person name="Danzmann R.G."/>
            <person name="Schroeder S."/>
            <person name="Scheffler B."/>
            <person name="Duke M.V."/>
            <person name="Ballard L."/>
            <person name="Kucuktas H."/>
            <person name="Kaltenboeck L."/>
            <person name="Liu H."/>
            <person name="Armbruster J."/>
            <person name="Xie Y."/>
            <person name="Kirby M.L."/>
            <person name="Tian Y."/>
            <person name="Flanagan M.E."/>
            <person name="Mu W."/>
            <person name="Waldbieser G.C."/>
        </authorList>
    </citation>
    <scope>NUCLEOTIDE SEQUENCE [LARGE SCALE GENOMIC DNA]</scope>
    <source>
        <strain evidence="16">SDA103</strain>
    </source>
</reference>
<keyword evidence="16" id="KW-1185">Reference proteome</keyword>
<dbReference type="Pfam" id="PF00100">
    <property type="entry name" value="Zona_pellucida"/>
    <property type="match status" value="1"/>
</dbReference>
<feature type="chain" id="PRO_5044514881" description="Zona pellucida sperm-binding protein 3" evidence="14">
    <location>
        <begin position="17"/>
        <end position="399"/>
    </location>
</feature>
<evidence type="ECO:0000256" key="10">
    <source>
        <dbReference type="ARBA" id="ARBA00022989"/>
    </source>
</evidence>
<proteinExistence type="inferred from homology"/>
<comment type="PTM">
    <text evidence="14">Proteolytically cleaved before the transmembrane segment to yield the secreted ectodomain incorporated in the zona pellucida.</text>
</comment>
<keyword evidence="12 14" id="KW-1015">Disulfide bond</keyword>
<evidence type="ECO:0000256" key="5">
    <source>
        <dbReference type="ARBA" id="ARBA00022525"/>
    </source>
</evidence>
<dbReference type="PANTHER" id="PTHR11576:SF2">
    <property type="entry name" value="ZONA PELLUCIDA SPERM-BINDING PROTEIN 3"/>
    <property type="match status" value="1"/>
</dbReference>
<dbReference type="AlphaFoldDB" id="A0A2D0R9T2"/>
<evidence type="ECO:0000256" key="11">
    <source>
        <dbReference type="ARBA" id="ARBA00023136"/>
    </source>
</evidence>
<evidence type="ECO:0000256" key="2">
    <source>
        <dbReference type="ARBA" id="ARBA00006735"/>
    </source>
</evidence>
<evidence type="ECO:0000313" key="18">
    <source>
        <dbReference type="RefSeq" id="XP_047012789.1"/>
    </source>
</evidence>
<keyword evidence="5 14" id="KW-0964">Secreted</keyword>
<dbReference type="GeneID" id="108267598"/>
<gene>
    <name evidence="17 18" type="primary">LOC108267598</name>
</gene>
<keyword evidence="11" id="KW-0472">Membrane</keyword>
<comment type="domain">
    <text evidence="14">The ZP domain is involved in the polymerization of the ZP proteins to form the zona pellucida.</text>
</comment>
<dbReference type="GO" id="GO:0032190">
    <property type="term" value="F:acrosin binding"/>
    <property type="evidence" value="ECO:0007669"/>
    <property type="project" value="TreeGrafter"/>
</dbReference>
<accession>A0A2D0R9T2</accession>
<evidence type="ECO:0000256" key="8">
    <source>
        <dbReference type="ARBA" id="ARBA00022692"/>
    </source>
</evidence>
<dbReference type="PROSITE" id="PS51034">
    <property type="entry name" value="ZP_2"/>
    <property type="match status" value="1"/>
</dbReference>
<dbReference type="InterPro" id="IPR055356">
    <property type="entry name" value="ZP-N"/>
</dbReference>
<keyword evidence="7 14" id="KW-0165">Cleavage on pair of basic residues</keyword>
<dbReference type="GO" id="GO:0035805">
    <property type="term" value="C:egg coat"/>
    <property type="evidence" value="ECO:0007669"/>
    <property type="project" value="UniProtKB-SubCell"/>
</dbReference>
<dbReference type="FunFam" id="2.60.40.3210:FF:000001">
    <property type="entry name" value="Zona pellucida sperm-binding protein 3"/>
    <property type="match status" value="1"/>
</dbReference>
<dbReference type="Pfam" id="PF23344">
    <property type="entry name" value="ZP-N"/>
    <property type="match status" value="1"/>
</dbReference>
<keyword evidence="13" id="KW-0325">Glycoprotein</keyword>
<dbReference type="PANTHER" id="PTHR11576">
    <property type="entry name" value="ZONA PELLUCIDA SPERM-BINDING PROTEIN 3"/>
    <property type="match status" value="1"/>
</dbReference>
<evidence type="ECO:0000256" key="9">
    <source>
        <dbReference type="ARBA" id="ARBA00022729"/>
    </source>
</evidence>
<keyword evidence="9 14" id="KW-0732">Signal</keyword>
<comment type="function">
    <text evidence="14">Component of the zona pellucida, an extracellular matrix surrounding oocytes which mediates sperm binding, induction of the acrosome reaction and prevents post-fertilization polyspermy. The zona pellucida is composed of 3 to 4 glycoproteins, ZP1, ZP2, ZP3, and ZP4. ZP3 is essential for sperm binding and zona matrix formation.</text>
</comment>
<feature type="domain" description="ZP" evidence="15">
    <location>
        <begin position="71"/>
        <end position="340"/>
    </location>
</feature>
<evidence type="ECO:0000256" key="14">
    <source>
        <dbReference type="RuleBase" id="RU367066"/>
    </source>
</evidence>
<comment type="subcellular location">
    <subcellularLocation>
        <location evidence="1">Secreted</location>
        <location evidence="1">Extracellular space</location>
        <location evidence="1">Extracellular matrix</location>
    </subcellularLocation>
    <subcellularLocation>
        <location evidence="14">Zona pellucida</location>
    </subcellularLocation>
    <subcellularLocation>
        <location evidence="14">Cell membrane</location>
        <topology evidence="14">Single-pass type I membrane protein</topology>
    </subcellularLocation>
</comment>
<dbReference type="GO" id="GO:0007339">
    <property type="term" value="P:binding of sperm to zona pellucida"/>
    <property type="evidence" value="ECO:0007669"/>
    <property type="project" value="UniProtKB-UniRule"/>
</dbReference>
<dbReference type="InterPro" id="IPR001507">
    <property type="entry name" value="ZP_dom"/>
</dbReference>
<organism evidence="16 17">
    <name type="scientific">Ictalurus punctatus</name>
    <name type="common">Channel catfish</name>
    <name type="synonym">Silurus punctatus</name>
    <dbReference type="NCBI Taxonomy" id="7998"/>
    <lineage>
        <taxon>Eukaryota</taxon>
        <taxon>Metazoa</taxon>
        <taxon>Chordata</taxon>
        <taxon>Craniata</taxon>
        <taxon>Vertebrata</taxon>
        <taxon>Euteleostomi</taxon>
        <taxon>Actinopterygii</taxon>
        <taxon>Neopterygii</taxon>
        <taxon>Teleostei</taxon>
        <taxon>Ostariophysi</taxon>
        <taxon>Siluriformes</taxon>
        <taxon>Ictaluridae</taxon>
        <taxon>Ictalurus</taxon>
    </lineage>
</organism>
<dbReference type="RefSeq" id="XP_017327328.2">
    <property type="nucleotide sequence ID" value="XM_017471839.3"/>
</dbReference>
<dbReference type="SMART" id="SM00241">
    <property type="entry name" value="ZP"/>
    <property type="match status" value="1"/>
</dbReference>
<comment type="similarity">
    <text evidence="2 14">Belongs to the ZP domain family. ZPC subfamily.</text>
</comment>
<dbReference type="OrthoDB" id="8880842at2759"/>
<feature type="signal peptide" evidence="14">
    <location>
        <begin position="1"/>
        <end position="16"/>
    </location>
</feature>
<evidence type="ECO:0000256" key="3">
    <source>
        <dbReference type="ARBA" id="ARBA00017980"/>
    </source>
</evidence>
<evidence type="ECO:0000259" key="15">
    <source>
        <dbReference type="PROSITE" id="PS51034"/>
    </source>
</evidence>
<dbReference type="RefSeq" id="XP_047012789.1">
    <property type="nucleotide sequence ID" value="XM_047156833.2"/>
</dbReference>
<evidence type="ECO:0000256" key="13">
    <source>
        <dbReference type="ARBA" id="ARBA00023180"/>
    </source>
</evidence>
<dbReference type="Gene3D" id="2.60.40.3210">
    <property type="entry name" value="Zona pellucida, ZP-N domain"/>
    <property type="match status" value="1"/>
</dbReference>
<evidence type="ECO:0000313" key="17">
    <source>
        <dbReference type="RefSeq" id="XP_017327328.2"/>
    </source>
</evidence>
<evidence type="ECO:0000256" key="4">
    <source>
        <dbReference type="ARBA" id="ARBA00022475"/>
    </source>
</evidence>
<keyword evidence="6 14" id="KW-0272">Extracellular matrix</keyword>
<dbReference type="GO" id="GO:2000344">
    <property type="term" value="P:positive regulation of acrosome reaction"/>
    <property type="evidence" value="ECO:0007669"/>
    <property type="project" value="UniProtKB-UniRule"/>
</dbReference>
<evidence type="ECO:0000256" key="12">
    <source>
        <dbReference type="ARBA" id="ARBA00023157"/>
    </source>
</evidence>
<dbReference type="GO" id="GO:0035804">
    <property type="term" value="F:structural constituent of egg coat"/>
    <property type="evidence" value="ECO:0007669"/>
    <property type="project" value="UniProtKB-UniRule"/>
</dbReference>
<dbReference type="STRING" id="7998.ENSIPUP00000000529"/>
<reference evidence="17 18" key="2">
    <citation type="submission" date="2025-04" db="UniProtKB">
        <authorList>
            <consortium name="RefSeq"/>
        </authorList>
    </citation>
    <scope>IDENTIFICATION</scope>
    <source>
        <tissue evidence="17 18">Blood</tissue>
    </source>
</reference>